<proteinExistence type="predicted"/>
<evidence type="ECO:0000313" key="2">
    <source>
        <dbReference type="EMBL" id="GIL57645.1"/>
    </source>
</evidence>
<dbReference type="Proteomes" id="UP000747399">
    <property type="component" value="Unassembled WGS sequence"/>
</dbReference>
<reference evidence="2" key="1">
    <citation type="journal article" date="2021" name="Proc. Natl. Acad. Sci. U.S.A.">
        <title>Three genomes in the algal genus Volvox reveal the fate of a haploid sex-determining region after a transition to homothallism.</title>
        <authorList>
            <person name="Yamamoto K."/>
            <person name="Hamaji T."/>
            <person name="Kawai-Toyooka H."/>
            <person name="Matsuzaki R."/>
            <person name="Takahashi F."/>
            <person name="Nishimura Y."/>
            <person name="Kawachi M."/>
            <person name="Noguchi H."/>
            <person name="Minakuchi Y."/>
            <person name="Umen J.G."/>
            <person name="Toyoda A."/>
            <person name="Nozaki H."/>
        </authorList>
    </citation>
    <scope>NUCLEOTIDE SEQUENCE</scope>
    <source>
        <strain evidence="2">NIES-3780</strain>
    </source>
</reference>
<feature type="compositionally biased region" description="Basic and acidic residues" evidence="1">
    <location>
        <begin position="44"/>
        <end position="63"/>
    </location>
</feature>
<feature type="region of interest" description="Disordered" evidence="1">
    <location>
        <begin position="196"/>
        <end position="352"/>
    </location>
</feature>
<evidence type="ECO:0000313" key="3">
    <source>
        <dbReference type="Proteomes" id="UP000747399"/>
    </source>
</evidence>
<feature type="compositionally biased region" description="Low complexity" evidence="1">
    <location>
        <begin position="258"/>
        <end position="270"/>
    </location>
</feature>
<sequence length="469" mass="51073">MSLFGDLPPPSAHLRPKQENREEEYKPKPLIENTPGSEGEGDDPADHDVHDRPEKRQRVEDAKSSGILSKEQIAAALAKIGSHISNPDKFSKAAGLLRHMLDSGALTKTHRDQLFEVVKAAFSDFDNASEASLRRDYMKLCHSLDKRAEGLLSRAQRAQLEVYRIVGFLQNEMHTDDSFVFNKVLGRLKDAVAALPTATEEDEEALAELQDAAAGSDEERSTDDGGDGSERQQHGGRNAPNTTGHTVALGKGGRGEEAAALAGPTAAAGTSKPQVEMKEEQPPAAGPERAQEDVEDDAEADPFGLEQLLPAPKRPQAPPPPPPPPQLHHPGEEAGDGQHSIGGGGKSRSSNAWTTSQTLVMRRQALIECLITSRGFHKTPWARTSVELFVEHYNKHRDRFTTEQLVAVDEMVRFVRAARQARPTGPSQKEINRDTTSFERARSDWSRATLSARGKVGASGDAKSQNWLG</sequence>
<feature type="compositionally biased region" description="Basic and acidic residues" evidence="1">
    <location>
        <begin position="217"/>
        <end position="233"/>
    </location>
</feature>
<feature type="compositionally biased region" description="Pro residues" evidence="1">
    <location>
        <begin position="312"/>
        <end position="327"/>
    </location>
</feature>
<comment type="caution">
    <text evidence="2">The sequence shown here is derived from an EMBL/GenBank/DDBJ whole genome shotgun (WGS) entry which is preliminary data.</text>
</comment>
<dbReference type="PANTHER" id="PTHR36749:SF1">
    <property type="entry name" value="F7O18.3 PROTEIN"/>
    <property type="match status" value="1"/>
</dbReference>
<feature type="compositionally biased region" description="Basic and acidic residues" evidence="1">
    <location>
        <begin position="16"/>
        <end position="29"/>
    </location>
</feature>
<dbReference type="EMBL" id="BNCO01000028">
    <property type="protein sequence ID" value="GIL57645.1"/>
    <property type="molecule type" value="Genomic_DNA"/>
</dbReference>
<gene>
    <name evidence="2" type="ORF">Vafri_12844</name>
</gene>
<feature type="region of interest" description="Disordered" evidence="1">
    <location>
        <begin position="449"/>
        <end position="469"/>
    </location>
</feature>
<dbReference type="AlphaFoldDB" id="A0A8J4F2S8"/>
<organism evidence="2 3">
    <name type="scientific">Volvox africanus</name>
    <dbReference type="NCBI Taxonomy" id="51714"/>
    <lineage>
        <taxon>Eukaryota</taxon>
        <taxon>Viridiplantae</taxon>
        <taxon>Chlorophyta</taxon>
        <taxon>core chlorophytes</taxon>
        <taxon>Chlorophyceae</taxon>
        <taxon>CS clade</taxon>
        <taxon>Chlamydomonadales</taxon>
        <taxon>Volvocaceae</taxon>
        <taxon>Volvox</taxon>
    </lineage>
</organism>
<name>A0A8J4F2S8_9CHLO</name>
<feature type="region of interest" description="Disordered" evidence="1">
    <location>
        <begin position="1"/>
        <end position="65"/>
    </location>
</feature>
<dbReference type="PANTHER" id="PTHR36749">
    <property type="entry name" value="F7O18.3 PROTEIN"/>
    <property type="match status" value="1"/>
</dbReference>
<keyword evidence="3" id="KW-1185">Reference proteome</keyword>
<protein>
    <submittedName>
        <fullName evidence="2">Uncharacterized protein</fullName>
    </submittedName>
</protein>
<evidence type="ECO:0000256" key="1">
    <source>
        <dbReference type="SAM" id="MobiDB-lite"/>
    </source>
</evidence>
<feature type="region of interest" description="Disordered" evidence="1">
    <location>
        <begin position="419"/>
        <end position="438"/>
    </location>
</feature>
<accession>A0A8J4F2S8</accession>